<gene>
    <name evidence="2" type="ORF">RJT34_02009</name>
</gene>
<feature type="region of interest" description="Disordered" evidence="1">
    <location>
        <begin position="97"/>
        <end position="125"/>
    </location>
</feature>
<dbReference type="EMBL" id="JAYKXN010000001">
    <property type="protein sequence ID" value="KAK7317618.1"/>
    <property type="molecule type" value="Genomic_DNA"/>
</dbReference>
<dbReference type="Proteomes" id="UP001359559">
    <property type="component" value="Unassembled WGS sequence"/>
</dbReference>
<evidence type="ECO:0000313" key="2">
    <source>
        <dbReference type="EMBL" id="KAK7317618.1"/>
    </source>
</evidence>
<accession>A0AAN9KJX5</accession>
<proteinExistence type="predicted"/>
<comment type="caution">
    <text evidence="2">The sequence shown here is derived from an EMBL/GenBank/DDBJ whole genome shotgun (WGS) entry which is preliminary data.</text>
</comment>
<reference evidence="2 3" key="1">
    <citation type="submission" date="2024-01" db="EMBL/GenBank/DDBJ databases">
        <title>The genomes of 5 underutilized Papilionoideae crops provide insights into root nodulation and disease resistance.</title>
        <authorList>
            <person name="Yuan L."/>
        </authorList>
    </citation>
    <scope>NUCLEOTIDE SEQUENCE [LARGE SCALE GENOMIC DNA]</scope>
    <source>
        <strain evidence="2">LY-2023</strain>
        <tissue evidence="2">Leaf</tissue>
    </source>
</reference>
<evidence type="ECO:0000256" key="1">
    <source>
        <dbReference type="SAM" id="MobiDB-lite"/>
    </source>
</evidence>
<name>A0AAN9KJX5_CLITE</name>
<keyword evidence="3" id="KW-1185">Reference proteome</keyword>
<organism evidence="2 3">
    <name type="scientific">Clitoria ternatea</name>
    <name type="common">Butterfly pea</name>
    <dbReference type="NCBI Taxonomy" id="43366"/>
    <lineage>
        <taxon>Eukaryota</taxon>
        <taxon>Viridiplantae</taxon>
        <taxon>Streptophyta</taxon>
        <taxon>Embryophyta</taxon>
        <taxon>Tracheophyta</taxon>
        <taxon>Spermatophyta</taxon>
        <taxon>Magnoliopsida</taxon>
        <taxon>eudicotyledons</taxon>
        <taxon>Gunneridae</taxon>
        <taxon>Pentapetalae</taxon>
        <taxon>rosids</taxon>
        <taxon>fabids</taxon>
        <taxon>Fabales</taxon>
        <taxon>Fabaceae</taxon>
        <taxon>Papilionoideae</taxon>
        <taxon>50 kb inversion clade</taxon>
        <taxon>NPAAA clade</taxon>
        <taxon>indigoferoid/millettioid clade</taxon>
        <taxon>Phaseoleae</taxon>
        <taxon>Clitoria</taxon>
    </lineage>
</organism>
<feature type="compositionally biased region" description="Basic and acidic residues" evidence="1">
    <location>
        <begin position="99"/>
        <end position="125"/>
    </location>
</feature>
<sequence length="125" mass="14173">MRCLTHNSDSKGLEKIEVRVGVEVEVQSMAFLKWMMVEFVVLVVVKRDKVGLKWMTTQRHDDDSEKFLIRGGGLMVVTHPWWLAGCGLKTMMVEVGSVKGHEGSKREKQGREGTLKGERRKGSEN</sequence>
<dbReference type="AlphaFoldDB" id="A0AAN9KJX5"/>
<evidence type="ECO:0000313" key="3">
    <source>
        <dbReference type="Proteomes" id="UP001359559"/>
    </source>
</evidence>
<protein>
    <submittedName>
        <fullName evidence="2">Uncharacterized protein</fullName>
    </submittedName>
</protein>